<dbReference type="Pfam" id="PF25529">
    <property type="entry name" value="Ig_ENGASE1_C"/>
    <property type="match status" value="1"/>
</dbReference>
<organism evidence="2 3">
    <name type="scientific">Fraxinus pennsylvanica</name>
    <dbReference type="NCBI Taxonomy" id="56036"/>
    <lineage>
        <taxon>Eukaryota</taxon>
        <taxon>Viridiplantae</taxon>
        <taxon>Streptophyta</taxon>
        <taxon>Embryophyta</taxon>
        <taxon>Tracheophyta</taxon>
        <taxon>Spermatophyta</taxon>
        <taxon>Magnoliopsida</taxon>
        <taxon>eudicotyledons</taxon>
        <taxon>Gunneridae</taxon>
        <taxon>Pentapetalae</taxon>
        <taxon>asterids</taxon>
        <taxon>lamiids</taxon>
        <taxon>Lamiales</taxon>
        <taxon>Oleaceae</taxon>
        <taxon>Oleeae</taxon>
        <taxon>Fraxinus</taxon>
    </lineage>
</organism>
<gene>
    <name evidence="2" type="ORF">FPE_LOCUS15713</name>
</gene>
<dbReference type="Proteomes" id="UP000834106">
    <property type="component" value="Chromosome 9"/>
</dbReference>
<dbReference type="PANTHER" id="PTHR13246:SF1">
    <property type="entry name" value="CYTOSOLIC ENDO-BETA-N-ACETYLGLUCOSAMINIDASE"/>
    <property type="match status" value="1"/>
</dbReference>
<keyword evidence="3" id="KW-1185">Reference proteome</keyword>
<name>A0AAD2DXC6_9LAMI</name>
<dbReference type="GO" id="GO:0033925">
    <property type="term" value="F:mannosyl-glycoprotein endo-beta-N-acetylglucosaminidase activity"/>
    <property type="evidence" value="ECO:0007669"/>
    <property type="project" value="InterPro"/>
</dbReference>
<dbReference type="EMBL" id="OU503044">
    <property type="protein sequence ID" value="CAI9768283.1"/>
    <property type="molecule type" value="Genomic_DNA"/>
</dbReference>
<dbReference type="InterPro" id="IPR057882">
    <property type="entry name" value="ENGase_C"/>
</dbReference>
<proteinExistence type="predicted"/>
<accession>A0AAD2DXC6</accession>
<protein>
    <recommendedName>
        <fullName evidence="1">Cytosolic endo-beta-N-acetylglucosaminidase C-terminal domain-containing protein</fullName>
    </recommendedName>
</protein>
<dbReference type="PANTHER" id="PTHR13246">
    <property type="entry name" value="ENDO BETA N-ACETYLGLUCOSAMINIDASE"/>
    <property type="match status" value="1"/>
</dbReference>
<evidence type="ECO:0000313" key="2">
    <source>
        <dbReference type="EMBL" id="CAI9768283.1"/>
    </source>
</evidence>
<reference evidence="2" key="1">
    <citation type="submission" date="2023-05" db="EMBL/GenBank/DDBJ databases">
        <authorList>
            <person name="Huff M."/>
        </authorList>
    </citation>
    <scope>NUCLEOTIDE SEQUENCE</scope>
</reference>
<sequence>MKDKTPSRDPSEYYAVLGYIRVYTSSKNTDFPPSASWIVNSHYVQFTSGPQGSKNLSIKIIWQLKEGADQEYLGVAKVECFYISELVVPSGTSSLKFIIQVCSADGASQKLEDSPSFTLKVPAS</sequence>
<dbReference type="AlphaFoldDB" id="A0AAD2DXC6"/>
<evidence type="ECO:0000259" key="1">
    <source>
        <dbReference type="Pfam" id="PF25529"/>
    </source>
</evidence>
<dbReference type="InterPro" id="IPR032979">
    <property type="entry name" value="ENGase"/>
</dbReference>
<feature type="domain" description="Cytosolic endo-beta-N-acetylglucosaminidase C-terminal" evidence="1">
    <location>
        <begin position="69"/>
        <end position="121"/>
    </location>
</feature>
<evidence type="ECO:0000313" key="3">
    <source>
        <dbReference type="Proteomes" id="UP000834106"/>
    </source>
</evidence>